<dbReference type="InterPro" id="IPR050350">
    <property type="entry name" value="Compl-Cell_Adhes-Reg"/>
</dbReference>
<evidence type="ECO:0000256" key="2">
    <source>
        <dbReference type="ARBA" id="ARBA00022737"/>
    </source>
</evidence>
<evidence type="ECO:0000256" key="6">
    <source>
        <dbReference type="SAM" id="MobiDB-lite"/>
    </source>
</evidence>
<comment type="caution">
    <text evidence="5">Lacks conserved residue(s) required for the propagation of feature annotation.</text>
</comment>
<keyword evidence="1 5" id="KW-0768">Sushi</keyword>
<dbReference type="Gene3D" id="2.10.70.10">
    <property type="entry name" value="Complement Module, domain 1"/>
    <property type="match status" value="2"/>
</dbReference>
<dbReference type="SUPFAM" id="SSF57535">
    <property type="entry name" value="Complement control module/SCR domain"/>
    <property type="match status" value="2"/>
</dbReference>
<evidence type="ECO:0000256" key="1">
    <source>
        <dbReference type="ARBA" id="ARBA00022659"/>
    </source>
</evidence>
<keyword evidence="4" id="KW-0325">Glycoprotein</keyword>
<reference evidence="9" key="1">
    <citation type="submission" date="2012-01" db="EMBL/GenBank/DDBJ databases">
        <authorList>
            <person name="Walter R."/>
            <person name="Schartl M."/>
            <person name="Warren W."/>
        </authorList>
    </citation>
    <scope>NUCLEOTIDE SEQUENCE [LARGE SCALE GENOMIC DNA]</scope>
    <source>
        <strain evidence="9">JP 163 A</strain>
    </source>
</reference>
<dbReference type="Ensembl" id="ENSXMAT00000041096.1">
    <property type="protein sequence ID" value="ENSXMAP00000039288.1"/>
    <property type="gene ID" value="ENSXMAG00000021962.1"/>
</dbReference>
<keyword evidence="3 5" id="KW-1015">Disulfide bond</keyword>
<evidence type="ECO:0000313" key="9">
    <source>
        <dbReference type="Proteomes" id="UP000002852"/>
    </source>
</evidence>
<evidence type="ECO:0000259" key="7">
    <source>
        <dbReference type="PROSITE" id="PS50923"/>
    </source>
</evidence>
<dbReference type="GeneTree" id="ENSGT00940000174569"/>
<evidence type="ECO:0000256" key="4">
    <source>
        <dbReference type="ARBA" id="ARBA00023180"/>
    </source>
</evidence>
<reference evidence="8" key="4">
    <citation type="submission" date="2025-09" db="UniProtKB">
        <authorList>
            <consortium name="Ensembl"/>
        </authorList>
    </citation>
    <scope>IDENTIFICATION</scope>
    <source>
        <strain evidence="8">JP 163 A</strain>
    </source>
</reference>
<organism evidence="8 9">
    <name type="scientific">Xiphophorus maculatus</name>
    <name type="common">Southern platyfish</name>
    <name type="synonym">Platypoecilus maculatus</name>
    <dbReference type="NCBI Taxonomy" id="8083"/>
    <lineage>
        <taxon>Eukaryota</taxon>
        <taxon>Metazoa</taxon>
        <taxon>Chordata</taxon>
        <taxon>Craniata</taxon>
        <taxon>Vertebrata</taxon>
        <taxon>Euteleostomi</taxon>
        <taxon>Actinopterygii</taxon>
        <taxon>Neopterygii</taxon>
        <taxon>Teleostei</taxon>
        <taxon>Neoteleostei</taxon>
        <taxon>Acanthomorphata</taxon>
        <taxon>Ovalentaria</taxon>
        <taxon>Atherinomorphae</taxon>
        <taxon>Cyprinodontiformes</taxon>
        <taxon>Poeciliidae</taxon>
        <taxon>Poeciliinae</taxon>
        <taxon>Xiphophorus</taxon>
    </lineage>
</organism>
<accession>A0A3B5R6I7</accession>
<reference evidence="8" key="3">
    <citation type="submission" date="2025-08" db="UniProtKB">
        <authorList>
            <consortium name="Ensembl"/>
        </authorList>
    </citation>
    <scope>IDENTIFICATION</scope>
    <source>
        <strain evidence="8">JP 163 A</strain>
    </source>
</reference>
<dbReference type="Proteomes" id="UP000002852">
    <property type="component" value="Unassembled WGS sequence"/>
</dbReference>
<dbReference type="InterPro" id="IPR035976">
    <property type="entry name" value="Sushi/SCR/CCP_sf"/>
</dbReference>
<protein>
    <recommendedName>
        <fullName evidence="7">Sushi domain-containing protein</fullName>
    </recommendedName>
</protein>
<dbReference type="SMART" id="SM00032">
    <property type="entry name" value="CCP"/>
    <property type="match status" value="2"/>
</dbReference>
<sequence>DLPSNHFYKTKLIVIRNINIIYPKGLNEQKLNLGFYKHNTVLTEESLLKSEFPNGTVITYECRNGYYKVNGTGTMNCVDGKWTEPDIICSKKDCGLLEAQPHMLFNTSEGTQFGAMVKVTCDEGYVIFGSSYRKCLEIGWYGKGDCVRKCINSLFFNTVGQRYTMVGTDTIRCTETAEYDYEPPQCIGKFCFISDFTEDRLAETIYKQFANTFVNILNCLSTTCKIVPTAPSSPPSRGPHSAISRSREQTMPLLRSARFSATKSIKSSRRTRRTSTEPHPAIVESPTDDPWVLQAWILNRLQQIYTDKHTRRELRLQAASCAGAILTK</sequence>
<feature type="disulfide bond" evidence="5">
    <location>
        <begin position="62"/>
        <end position="89"/>
    </location>
</feature>
<dbReference type="CDD" id="cd00033">
    <property type="entry name" value="CCP"/>
    <property type="match status" value="2"/>
</dbReference>
<dbReference type="AlphaFoldDB" id="A0A3B5R6I7"/>
<reference evidence="9" key="2">
    <citation type="journal article" date="2013" name="Nat. Genet.">
        <title>The genome of the platyfish, Xiphophorus maculatus, provides insights into evolutionary adaptation and several complex traits.</title>
        <authorList>
            <person name="Schartl M."/>
            <person name="Walter R.B."/>
            <person name="Shen Y."/>
            <person name="Garcia T."/>
            <person name="Catchen J."/>
            <person name="Amores A."/>
            <person name="Braasch I."/>
            <person name="Chalopin D."/>
            <person name="Volff J.N."/>
            <person name="Lesch K.P."/>
            <person name="Bisazza A."/>
            <person name="Minx P."/>
            <person name="Hillier L."/>
            <person name="Wilson R.K."/>
            <person name="Fuerstenberg S."/>
            <person name="Boore J."/>
            <person name="Searle S."/>
            <person name="Postlethwait J.H."/>
            <person name="Warren W.C."/>
        </authorList>
    </citation>
    <scope>NUCLEOTIDE SEQUENCE [LARGE SCALE GENOMIC DNA]</scope>
    <source>
        <strain evidence="9">JP 163 A</strain>
    </source>
</reference>
<dbReference type="PROSITE" id="PS50923">
    <property type="entry name" value="SUSHI"/>
    <property type="match status" value="1"/>
</dbReference>
<evidence type="ECO:0000256" key="5">
    <source>
        <dbReference type="PROSITE-ProRule" id="PRU00302"/>
    </source>
</evidence>
<keyword evidence="2" id="KW-0677">Repeat</keyword>
<dbReference type="InParanoid" id="A0A3B5R6I7"/>
<keyword evidence="9" id="KW-1185">Reference proteome</keyword>
<dbReference type="STRING" id="8083.ENSXMAP00000039288"/>
<dbReference type="PANTHER" id="PTHR19325:SF569">
    <property type="entry name" value="COMPLEMENT COMPONENT 4 BINDING PROTEIN, SECRETORY-RELATED"/>
    <property type="match status" value="1"/>
</dbReference>
<dbReference type="Pfam" id="PF00084">
    <property type="entry name" value="Sushi"/>
    <property type="match status" value="2"/>
</dbReference>
<proteinExistence type="predicted"/>
<evidence type="ECO:0000256" key="3">
    <source>
        <dbReference type="ARBA" id="ARBA00023157"/>
    </source>
</evidence>
<dbReference type="PANTHER" id="PTHR19325">
    <property type="entry name" value="COMPLEMENT COMPONENT-RELATED SUSHI DOMAIN-CONTAINING"/>
    <property type="match status" value="1"/>
</dbReference>
<evidence type="ECO:0000313" key="8">
    <source>
        <dbReference type="Ensembl" id="ENSXMAP00000039288.1"/>
    </source>
</evidence>
<feature type="domain" description="Sushi" evidence="7">
    <location>
        <begin position="40"/>
        <end position="91"/>
    </location>
</feature>
<feature type="region of interest" description="Disordered" evidence="6">
    <location>
        <begin position="263"/>
        <end position="283"/>
    </location>
</feature>
<dbReference type="InterPro" id="IPR000436">
    <property type="entry name" value="Sushi_SCR_CCP_dom"/>
</dbReference>
<name>A0A3B5R6I7_XIPMA</name>